<dbReference type="PANTHER" id="PTHR46796">
    <property type="entry name" value="HTH-TYPE TRANSCRIPTIONAL ACTIVATOR RHAS-RELATED"/>
    <property type="match status" value="1"/>
</dbReference>
<dbReference type="PROSITE" id="PS01124">
    <property type="entry name" value="HTH_ARAC_FAMILY_2"/>
    <property type="match status" value="2"/>
</dbReference>
<feature type="domain" description="HTH araC/xylS-type" evidence="4">
    <location>
        <begin position="218"/>
        <end position="317"/>
    </location>
</feature>
<dbReference type="Gene3D" id="1.10.10.60">
    <property type="entry name" value="Homeodomain-like"/>
    <property type="match status" value="2"/>
</dbReference>
<dbReference type="EMBL" id="CABPSA010000007">
    <property type="protein sequence ID" value="VVE40125.1"/>
    <property type="molecule type" value="Genomic_DNA"/>
</dbReference>
<keyword evidence="3" id="KW-0804">Transcription</keyword>
<evidence type="ECO:0000313" key="5">
    <source>
        <dbReference type="EMBL" id="VVE40125.1"/>
    </source>
</evidence>
<dbReference type="Pfam" id="PF12833">
    <property type="entry name" value="HTH_18"/>
    <property type="match status" value="2"/>
</dbReference>
<dbReference type="OrthoDB" id="8929714at2"/>
<proteinExistence type="predicted"/>
<keyword evidence="2" id="KW-0238">DNA-binding</keyword>
<evidence type="ECO:0000256" key="1">
    <source>
        <dbReference type="ARBA" id="ARBA00023015"/>
    </source>
</evidence>
<protein>
    <submittedName>
        <fullName evidence="5">AraC family transcriptional regulator</fullName>
    </submittedName>
</protein>
<name>A0A5E4XVP7_9BURK</name>
<dbReference type="InterPro" id="IPR018060">
    <property type="entry name" value="HTH_AraC"/>
</dbReference>
<dbReference type="InterPro" id="IPR018062">
    <property type="entry name" value="HTH_AraC-typ_CS"/>
</dbReference>
<keyword evidence="1" id="KW-0805">Transcription regulation</keyword>
<evidence type="ECO:0000313" key="6">
    <source>
        <dbReference type="Proteomes" id="UP000343335"/>
    </source>
</evidence>
<dbReference type="SMART" id="SM00342">
    <property type="entry name" value="HTH_ARAC"/>
    <property type="match status" value="2"/>
</dbReference>
<evidence type="ECO:0000256" key="3">
    <source>
        <dbReference type="ARBA" id="ARBA00023163"/>
    </source>
</evidence>
<dbReference type="Proteomes" id="UP000343335">
    <property type="component" value="Unassembled WGS sequence"/>
</dbReference>
<dbReference type="InterPro" id="IPR009057">
    <property type="entry name" value="Homeodomain-like_sf"/>
</dbReference>
<dbReference type="GO" id="GO:0003700">
    <property type="term" value="F:DNA-binding transcription factor activity"/>
    <property type="evidence" value="ECO:0007669"/>
    <property type="project" value="InterPro"/>
</dbReference>
<dbReference type="Pfam" id="PF14525">
    <property type="entry name" value="AraC_binding_2"/>
    <property type="match status" value="1"/>
</dbReference>
<dbReference type="AlphaFoldDB" id="A0A5E4XVP7"/>
<dbReference type="InterPro" id="IPR035418">
    <property type="entry name" value="AraC-bd_2"/>
</dbReference>
<feature type="domain" description="HTH araC/xylS-type" evidence="4">
    <location>
        <begin position="339"/>
        <end position="437"/>
    </location>
</feature>
<dbReference type="SUPFAM" id="SSF46689">
    <property type="entry name" value="Homeodomain-like"/>
    <property type="match status" value="1"/>
</dbReference>
<accession>A0A5E4XVP7</accession>
<dbReference type="GO" id="GO:0043565">
    <property type="term" value="F:sequence-specific DNA binding"/>
    <property type="evidence" value="ECO:0007669"/>
    <property type="project" value="InterPro"/>
</dbReference>
<organism evidence="5 6">
    <name type="scientific">Pandoraea commovens</name>
    <dbReference type="NCBI Taxonomy" id="2508289"/>
    <lineage>
        <taxon>Bacteria</taxon>
        <taxon>Pseudomonadati</taxon>
        <taxon>Pseudomonadota</taxon>
        <taxon>Betaproteobacteria</taxon>
        <taxon>Burkholderiales</taxon>
        <taxon>Burkholderiaceae</taxon>
        <taxon>Pandoraea</taxon>
    </lineage>
</organism>
<sequence>MHVQQLKTYGLHSDEPEQVSEFIEKIYAGNAFRAQHAVRRDVNMVGVEWRGIGIYDVDYEMPFHFHSEDGRPNYLFLSCERGGARYLSSGASLTCQVGDLIPISSLGDSTCITAPEGFGHLSVILDAHDLNDFVSRWVGRPLPGPIQFELQPVSPAVAAQWNCAADCLRRAMALSPMPDIAVRMLYEHMLRLIVCGHRHNFSDLIHADDLVVSEEHARSAVFMIESDPTRWKTLGTVAHALGCSIGGLERAIGRLTGSASKQLFLDARMRGVHRALLHEANLTFVAILRAYGFDASSKFVVAYRRRFGEPPSATYRKNPGAPNPGAFLPDSEVELIAQVTLDHFIDQRLGDPIKLKDLAEHFGLSEQATIGVFKARFSKTPMQYVIERRLEHARHRLCHTGNSILSIAIECGFGSQSYLTTRVKRHYGVTPRRLRTSVKRG</sequence>
<gene>
    <name evidence="5" type="ORF">PCO31010_04119</name>
</gene>
<dbReference type="PROSITE" id="PS00041">
    <property type="entry name" value="HTH_ARAC_FAMILY_1"/>
    <property type="match status" value="2"/>
</dbReference>
<evidence type="ECO:0000256" key="2">
    <source>
        <dbReference type="ARBA" id="ARBA00023125"/>
    </source>
</evidence>
<dbReference type="InterPro" id="IPR050204">
    <property type="entry name" value="AraC_XylS_family_regulators"/>
</dbReference>
<reference evidence="5 6" key="1">
    <citation type="submission" date="2019-08" db="EMBL/GenBank/DDBJ databases">
        <authorList>
            <person name="Peeters C."/>
        </authorList>
    </citation>
    <scope>NUCLEOTIDE SEQUENCE [LARGE SCALE GENOMIC DNA]</scope>
    <source>
        <strain evidence="5 6">LMG 31010</strain>
    </source>
</reference>
<evidence type="ECO:0000259" key="4">
    <source>
        <dbReference type="PROSITE" id="PS01124"/>
    </source>
</evidence>